<name>A0A250JJC8_9BACT</name>
<dbReference type="GO" id="GO:0004674">
    <property type="term" value="F:protein serine/threonine kinase activity"/>
    <property type="evidence" value="ECO:0007669"/>
    <property type="project" value="TreeGrafter"/>
</dbReference>
<dbReference type="InterPro" id="IPR011990">
    <property type="entry name" value="TPR-like_helical_dom_sf"/>
</dbReference>
<keyword evidence="4" id="KW-0067">ATP-binding</keyword>
<keyword evidence="1" id="KW-0808">Transferase</keyword>
<keyword evidence="2" id="KW-0547">Nucleotide-binding</keyword>
<dbReference type="PROSITE" id="PS50011">
    <property type="entry name" value="PROTEIN_KINASE_DOM"/>
    <property type="match status" value="1"/>
</dbReference>
<evidence type="ECO:0000256" key="4">
    <source>
        <dbReference type="ARBA" id="ARBA00022840"/>
    </source>
</evidence>
<dbReference type="InterPro" id="IPR019734">
    <property type="entry name" value="TPR_rpt"/>
</dbReference>
<evidence type="ECO:0000256" key="3">
    <source>
        <dbReference type="ARBA" id="ARBA00022777"/>
    </source>
</evidence>
<reference evidence="6 7" key="1">
    <citation type="submission" date="2017-06" db="EMBL/GenBank/DDBJ databases">
        <title>Sequencing and comparative analysis of myxobacterial genomes.</title>
        <authorList>
            <person name="Rupp O."/>
            <person name="Goesmann A."/>
            <person name="Sogaard-Andersen L."/>
        </authorList>
    </citation>
    <scope>NUCLEOTIDE SEQUENCE [LARGE SCALE GENOMIC DNA]</scope>
    <source>
        <strain evidence="6 7">DSM 52655</strain>
    </source>
</reference>
<dbReference type="PANTHER" id="PTHR43289:SF34">
    <property type="entry name" value="SERINE_THREONINE-PROTEIN KINASE YBDM-RELATED"/>
    <property type="match status" value="1"/>
</dbReference>
<dbReference type="KEGG" id="cfus:CYFUS_008706"/>
<keyword evidence="3 6" id="KW-0418">Kinase</keyword>
<dbReference type="PROSITE" id="PS00108">
    <property type="entry name" value="PROTEIN_KINASE_ST"/>
    <property type="match status" value="1"/>
</dbReference>
<dbReference type="Proteomes" id="UP000217257">
    <property type="component" value="Chromosome"/>
</dbReference>
<dbReference type="EMBL" id="CP022098">
    <property type="protein sequence ID" value="ATB43226.1"/>
    <property type="molecule type" value="Genomic_DNA"/>
</dbReference>
<accession>A0A250JJC8</accession>
<evidence type="ECO:0000259" key="5">
    <source>
        <dbReference type="PROSITE" id="PS50011"/>
    </source>
</evidence>
<sequence length="1327" mass="145636">MPRCMTCGRRWAGSHLRCPEGAIPSETPSLMSPPPLVIPGYEVERPVARGGFGTLLSARRQRDGQHVAIKVAHRSGAPVEEGMRQEAEALRTIGPPTVPEVYETDRLAMGRPYLVMQFIAHPTLAGLLERQEGPLAEAGRCALALVEALEAVHGRGLIHCDLKPENVFVDEAAGAVGLFDFGLARPLVVVEDGAPSIDEQVYIGTAEYMAPEQCLGATLDARTDVYAAGVLLFEILTGRTPFFGSVADVHRAHLTRRPPRPSELGAVPPSLEEVVLRCLAKERSRRYASARELSLALRRALEQPSLAPAPQRAAPPGPSATASSCSVAALFLRSGANPVTVQKALAQCGGQLAFQRGTCFAAVFAPEAEAHPLQGARQCAERVLTEGLALTALVDVAKVKVLRNANGLPRYLSPVFSRPEHYPTEQGPHTLLLTAAAVKMLPGMAFVPVPEHPGLFRKAPLPPEAGGEDTSTVLRLEHGMLLGLQRELEAMVRSAVTAVRQRAPTLATVRGDQGLGKSHLATAFLHLMEQQLPEARILTLRARAPVQGDSERTLRLLLRRVLGGRGTEPEELEASGHARCEALLGAELARELWPVVASCLGWLTPTTDLSNQAAAPGALRALTVRAAGELLAASARAHPLLLLLDDAHFAEEVALEALEYAARAESRISLWVCVLSRPGFLRTHPQWGSRAAHHHSLRLGPLALSDAIELCRAELRPAESVPEEALVRLAERAQRVPLFIVELVRGLKRQGMVRQRPGGSWYLATDELERVPEIHLVAWLAQHELAAMPAELTVHTRLCALLGSDFSLEEVEAVVEELAREDGASDFPLDPRHATHRLVELGLLVAQPQEGLRFRNALIREAVVRSISEGWRWRIHRAAHRYYLREAHDGRPRLPPLAFHAASCGLREEATALYLELAESARGRHAYLEAETTYTRALELMPETAGPWCLAALRGRGLMRYRMGRYEDSLADLVRARELARQLGDAREEVEVLLDEATALDWTNDYARSAERVEQAVSLALVARLDTPLLQVRMLLGMGRVHFRQGLWKRARLLLEAAATQGHRLGDSGYESRIISLLLLGFILPNLGRIDDAQRVLEECIAACTERGDKLHLGSAINNRRNLWVARGELARALEDQEHFKRLGRELGMVGWEYFAEYNQGELHYQAGNVRAAEPHIARAVELERAHPEVASRPWGLLLRARVLAYEGKEEQALQALQAIRQALAERPGTALSSSELVLFSVVEMTTRPTSPEEWQTLQASSDACSMEQEPLEVLEVQALARLRRGECQAAVALLEEALRRAEHIPTIMRPRLRNSLRGGLARLCGQ</sequence>
<dbReference type="Pfam" id="PF00069">
    <property type="entry name" value="Pkinase"/>
    <property type="match status" value="1"/>
</dbReference>
<evidence type="ECO:0000256" key="2">
    <source>
        <dbReference type="ARBA" id="ARBA00022741"/>
    </source>
</evidence>
<dbReference type="GO" id="GO:0005524">
    <property type="term" value="F:ATP binding"/>
    <property type="evidence" value="ECO:0007669"/>
    <property type="project" value="UniProtKB-KW"/>
</dbReference>
<evidence type="ECO:0000256" key="1">
    <source>
        <dbReference type="ARBA" id="ARBA00022679"/>
    </source>
</evidence>
<dbReference type="PANTHER" id="PTHR43289">
    <property type="entry name" value="MITOGEN-ACTIVATED PROTEIN KINASE KINASE KINASE 20-RELATED"/>
    <property type="match status" value="1"/>
</dbReference>
<dbReference type="SUPFAM" id="SSF56112">
    <property type="entry name" value="Protein kinase-like (PK-like)"/>
    <property type="match status" value="1"/>
</dbReference>
<gene>
    <name evidence="6" type="ORF">CYFUS_008706</name>
</gene>
<dbReference type="SMART" id="SM00028">
    <property type="entry name" value="TPR"/>
    <property type="match status" value="6"/>
</dbReference>
<dbReference type="Gene3D" id="3.30.200.20">
    <property type="entry name" value="Phosphorylase Kinase, domain 1"/>
    <property type="match status" value="1"/>
</dbReference>
<feature type="domain" description="Protein kinase" evidence="5">
    <location>
        <begin position="41"/>
        <end position="306"/>
    </location>
</feature>
<dbReference type="InterPro" id="IPR011009">
    <property type="entry name" value="Kinase-like_dom_sf"/>
</dbReference>
<dbReference type="Gene3D" id="1.10.510.10">
    <property type="entry name" value="Transferase(Phosphotransferase) domain 1"/>
    <property type="match status" value="1"/>
</dbReference>
<protein>
    <submittedName>
        <fullName evidence="6">Protein kinase</fullName>
    </submittedName>
</protein>
<dbReference type="SUPFAM" id="SSF48452">
    <property type="entry name" value="TPR-like"/>
    <property type="match status" value="2"/>
</dbReference>
<dbReference type="CDD" id="cd14014">
    <property type="entry name" value="STKc_PknB_like"/>
    <property type="match status" value="1"/>
</dbReference>
<evidence type="ECO:0000313" key="7">
    <source>
        <dbReference type="Proteomes" id="UP000217257"/>
    </source>
</evidence>
<proteinExistence type="predicted"/>
<evidence type="ECO:0000313" key="6">
    <source>
        <dbReference type="EMBL" id="ATB43226.1"/>
    </source>
</evidence>
<dbReference type="InterPro" id="IPR008271">
    <property type="entry name" value="Ser/Thr_kinase_AS"/>
</dbReference>
<dbReference type="SMART" id="SM00220">
    <property type="entry name" value="S_TKc"/>
    <property type="match status" value="1"/>
</dbReference>
<dbReference type="InterPro" id="IPR041664">
    <property type="entry name" value="AAA_16"/>
</dbReference>
<dbReference type="InterPro" id="IPR000719">
    <property type="entry name" value="Prot_kinase_dom"/>
</dbReference>
<dbReference type="SUPFAM" id="SSF52540">
    <property type="entry name" value="P-loop containing nucleoside triphosphate hydrolases"/>
    <property type="match status" value="1"/>
</dbReference>
<organism evidence="6 7">
    <name type="scientific">Cystobacter fuscus</name>
    <dbReference type="NCBI Taxonomy" id="43"/>
    <lineage>
        <taxon>Bacteria</taxon>
        <taxon>Pseudomonadati</taxon>
        <taxon>Myxococcota</taxon>
        <taxon>Myxococcia</taxon>
        <taxon>Myxococcales</taxon>
        <taxon>Cystobacterineae</taxon>
        <taxon>Archangiaceae</taxon>
        <taxon>Cystobacter</taxon>
    </lineage>
</organism>
<dbReference type="InterPro" id="IPR027417">
    <property type="entry name" value="P-loop_NTPase"/>
</dbReference>
<dbReference type="Pfam" id="PF13191">
    <property type="entry name" value="AAA_16"/>
    <property type="match status" value="1"/>
</dbReference>
<dbReference type="Gene3D" id="1.25.40.10">
    <property type="entry name" value="Tetratricopeptide repeat domain"/>
    <property type="match status" value="2"/>
</dbReference>